<keyword evidence="2 6" id="KW-0812">Transmembrane</keyword>
<comment type="caution">
    <text evidence="7">The sequence shown here is derived from an EMBL/GenBank/DDBJ whole genome shotgun (WGS) entry which is preliminary data.</text>
</comment>
<evidence type="ECO:0000313" key="8">
    <source>
        <dbReference type="Proteomes" id="UP001186944"/>
    </source>
</evidence>
<feature type="transmembrane region" description="Helical" evidence="6">
    <location>
        <begin position="279"/>
        <end position="297"/>
    </location>
</feature>
<evidence type="ECO:0000256" key="4">
    <source>
        <dbReference type="ARBA" id="ARBA00023136"/>
    </source>
</evidence>
<organism evidence="7 8">
    <name type="scientific">Pinctada imbricata</name>
    <name type="common">Atlantic pearl-oyster</name>
    <name type="synonym">Pinctada martensii</name>
    <dbReference type="NCBI Taxonomy" id="66713"/>
    <lineage>
        <taxon>Eukaryota</taxon>
        <taxon>Metazoa</taxon>
        <taxon>Spiralia</taxon>
        <taxon>Lophotrochozoa</taxon>
        <taxon>Mollusca</taxon>
        <taxon>Bivalvia</taxon>
        <taxon>Autobranchia</taxon>
        <taxon>Pteriomorphia</taxon>
        <taxon>Pterioida</taxon>
        <taxon>Pterioidea</taxon>
        <taxon>Pteriidae</taxon>
        <taxon>Pinctada</taxon>
    </lineage>
</organism>
<dbReference type="Proteomes" id="UP001186944">
    <property type="component" value="Unassembled WGS sequence"/>
</dbReference>
<dbReference type="EMBL" id="VSWD01000006">
    <property type="protein sequence ID" value="KAK3100482.1"/>
    <property type="molecule type" value="Genomic_DNA"/>
</dbReference>
<sequence length="456" mass="50899">MSSEDEKKPLLTVSTKEPKDKKNVPTKSFILPLGLFLYSIASQLRGPAYSQYVYNYFKMEVETNNSHALKHSHIFVDNSTCVHTPKSESQKKVAEWNLYVGLSQHLVGLPMIIFAGIYSDFYGRKRFLLLSYVGATVETALHFCVIFFNLDIIYMLIPNILYGCTGTSYTFYLAAYTLIVDSTEGGKNRTFHMLLLHVYIGIGDSVSAIASGFIIQTYGFYIPMAAAFLFLCLGCFIVNLQPETLAKENRPKKPKCCSAFARFFIFIRGKGREEKTKRWKFMAVYTAFIVGMLSLTGKNSVESLYELGEPFCFSPKMVGYFGSSKTIGHMVAGSFLVKILHYCIKDEVIAILAVLSGVAYLVVLAFSYTDWMIFVASGCGILTGVPVSLMRSIMSKMALADCQGALFSMLYFVEVIIALIASPIFLPIYVQTQDIMEGMVFLIQAGLLLSTVFLLL</sequence>
<keyword evidence="4 6" id="KW-0472">Membrane</keyword>
<feature type="transmembrane region" description="Helical" evidence="6">
    <location>
        <begin position="348"/>
        <end position="366"/>
    </location>
</feature>
<feature type="transmembrane region" description="Helical" evidence="6">
    <location>
        <begin position="160"/>
        <end position="179"/>
    </location>
</feature>
<evidence type="ECO:0000256" key="6">
    <source>
        <dbReference type="SAM" id="Phobius"/>
    </source>
</evidence>
<dbReference type="SUPFAM" id="SSF103473">
    <property type="entry name" value="MFS general substrate transporter"/>
    <property type="match status" value="1"/>
</dbReference>
<comment type="subcellular location">
    <subcellularLocation>
        <location evidence="1">Membrane</location>
        <topology evidence="1">Multi-pass membrane protein</topology>
    </subcellularLocation>
</comment>
<dbReference type="AlphaFoldDB" id="A0AA88Y9C1"/>
<reference evidence="7" key="1">
    <citation type="submission" date="2019-08" db="EMBL/GenBank/DDBJ databases">
        <title>The improved chromosome-level genome for the pearl oyster Pinctada fucata martensii using PacBio sequencing and Hi-C.</title>
        <authorList>
            <person name="Zheng Z."/>
        </authorList>
    </citation>
    <scope>NUCLEOTIDE SEQUENCE</scope>
    <source>
        <strain evidence="7">ZZ-2019</strain>
        <tissue evidence="7">Adductor muscle</tissue>
    </source>
</reference>
<feature type="transmembrane region" description="Helical" evidence="6">
    <location>
        <begin position="317"/>
        <end position="336"/>
    </location>
</feature>
<dbReference type="PANTHER" id="PTHR23507">
    <property type="entry name" value="ZGC:174356"/>
    <property type="match status" value="1"/>
</dbReference>
<feature type="transmembrane region" description="Helical" evidence="6">
    <location>
        <begin position="435"/>
        <end position="455"/>
    </location>
</feature>
<proteinExistence type="predicted"/>
<dbReference type="Pfam" id="PF07690">
    <property type="entry name" value="MFS_1"/>
    <property type="match status" value="1"/>
</dbReference>
<feature type="region of interest" description="Disordered" evidence="5">
    <location>
        <begin position="1"/>
        <end position="21"/>
    </location>
</feature>
<feature type="transmembrane region" description="Helical" evidence="6">
    <location>
        <begin position="372"/>
        <end position="393"/>
    </location>
</feature>
<feature type="transmembrane region" description="Helical" evidence="6">
    <location>
        <begin position="220"/>
        <end position="240"/>
    </location>
</feature>
<feature type="transmembrane region" description="Helical" evidence="6">
    <location>
        <begin position="405"/>
        <end position="429"/>
    </location>
</feature>
<keyword evidence="3 6" id="KW-1133">Transmembrane helix</keyword>
<feature type="transmembrane region" description="Helical" evidence="6">
    <location>
        <begin position="96"/>
        <end position="115"/>
    </location>
</feature>
<evidence type="ECO:0000256" key="5">
    <source>
        <dbReference type="SAM" id="MobiDB-lite"/>
    </source>
</evidence>
<dbReference type="GO" id="GO:0022857">
    <property type="term" value="F:transmembrane transporter activity"/>
    <property type="evidence" value="ECO:0007669"/>
    <property type="project" value="InterPro"/>
</dbReference>
<dbReference type="GO" id="GO:0016020">
    <property type="term" value="C:membrane"/>
    <property type="evidence" value="ECO:0007669"/>
    <property type="project" value="UniProtKB-SubCell"/>
</dbReference>
<evidence type="ECO:0000256" key="1">
    <source>
        <dbReference type="ARBA" id="ARBA00004141"/>
    </source>
</evidence>
<accession>A0AA88Y9C1</accession>
<gene>
    <name evidence="7" type="ORF">FSP39_020801</name>
</gene>
<keyword evidence="8" id="KW-1185">Reference proteome</keyword>
<dbReference type="Gene3D" id="1.20.1250.20">
    <property type="entry name" value="MFS general substrate transporter like domains"/>
    <property type="match status" value="1"/>
</dbReference>
<dbReference type="PANTHER" id="PTHR23507:SF1">
    <property type="entry name" value="FI18259P1-RELATED"/>
    <property type="match status" value="1"/>
</dbReference>
<name>A0AA88Y9C1_PINIB</name>
<evidence type="ECO:0000313" key="7">
    <source>
        <dbReference type="EMBL" id="KAK3100482.1"/>
    </source>
</evidence>
<dbReference type="InterPro" id="IPR011701">
    <property type="entry name" value="MFS"/>
</dbReference>
<dbReference type="InterPro" id="IPR036259">
    <property type="entry name" value="MFS_trans_sf"/>
</dbReference>
<feature type="transmembrane region" description="Helical" evidence="6">
    <location>
        <begin position="127"/>
        <end position="148"/>
    </location>
</feature>
<evidence type="ECO:0000256" key="2">
    <source>
        <dbReference type="ARBA" id="ARBA00022692"/>
    </source>
</evidence>
<evidence type="ECO:0000256" key="3">
    <source>
        <dbReference type="ARBA" id="ARBA00022989"/>
    </source>
</evidence>
<evidence type="ECO:0008006" key="9">
    <source>
        <dbReference type="Google" id="ProtNLM"/>
    </source>
</evidence>
<protein>
    <recommendedName>
        <fullName evidence="9">Proton-coupled folate transporter-like protein</fullName>
    </recommendedName>
</protein>